<gene>
    <name evidence="2" type="ORF">FUAX_39430</name>
</gene>
<keyword evidence="3" id="KW-1185">Reference proteome</keyword>
<feature type="domain" description="Fibronectin type-III" evidence="1">
    <location>
        <begin position="136"/>
        <end position="233"/>
    </location>
</feature>
<dbReference type="InterPro" id="IPR012334">
    <property type="entry name" value="Pectin_lyas_fold"/>
</dbReference>
<evidence type="ECO:0000313" key="2">
    <source>
        <dbReference type="EMBL" id="BDD11511.1"/>
    </source>
</evidence>
<dbReference type="Gene3D" id="2.160.20.10">
    <property type="entry name" value="Single-stranded right-handed beta-helix, Pectin lyase-like"/>
    <property type="match status" value="1"/>
</dbReference>
<dbReference type="InterPro" id="IPR036116">
    <property type="entry name" value="FN3_sf"/>
</dbReference>
<dbReference type="AlphaFoldDB" id="A0AAU9CH63"/>
<protein>
    <recommendedName>
        <fullName evidence="1">Fibronectin type-III domain-containing protein</fullName>
    </recommendedName>
</protein>
<name>A0AAU9CH63_9BACT</name>
<dbReference type="CDD" id="cd00063">
    <property type="entry name" value="FN3"/>
    <property type="match status" value="1"/>
</dbReference>
<dbReference type="Gene3D" id="2.60.40.10">
    <property type="entry name" value="Immunoglobulins"/>
    <property type="match status" value="1"/>
</dbReference>
<proteinExistence type="predicted"/>
<dbReference type="InterPro" id="IPR039448">
    <property type="entry name" value="Beta_helix"/>
</dbReference>
<dbReference type="InterPro" id="IPR011050">
    <property type="entry name" value="Pectin_lyase_fold/virulence"/>
</dbReference>
<dbReference type="SUPFAM" id="SSF49265">
    <property type="entry name" value="Fibronectin type III"/>
    <property type="match status" value="1"/>
</dbReference>
<evidence type="ECO:0000313" key="3">
    <source>
        <dbReference type="Proteomes" id="UP001348817"/>
    </source>
</evidence>
<dbReference type="EMBL" id="AP025315">
    <property type="protein sequence ID" value="BDD11511.1"/>
    <property type="molecule type" value="Genomic_DNA"/>
</dbReference>
<dbReference type="PROSITE" id="PS50853">
    <property type="entry name" value="FN3"/>
    <property type="match status" value="1"/>
</dbReference>
<dbReference type="KEGG" id="fax:FUAX_39430"/>
<dbReference type="SUPFAM" id="SSF51126">
    <property type="entry name" value="Pectin lyase-like"/>
    <property type="match status" value="1"/>
</dbReference>
<dbReference type="Pfam" id="PF00041">
    <property type="entry name" value="fn3"/>
    <property type="match status" value="1"/>
</dbReference>
<reference evidence="2 3" key="1">
    <citation type="submission" date="2021-12" db="EMBL/GenBank/DDBJ databases">
        <title>Genome sequencing of bacteria with rrn-lacking chromosome and rrn-plasmid.</title>
        <authorList>
            <person name="Anda M."/>
            <person name="Iwasaki W."/>
        </authorList>
    </citation>
    <scope>NUCLEOTIDE SEQUENCE [LARGE SCALE GENOMIC DNA]</scope>
    <source>
        <strain evidence="2 3">DSM 100852</strain>
        <plasmid evidence="2 3">pFA1</plasmid>
    </source>
</reference>
<dbReference type="InterPro" id="IPR003961">
    <property type="entry name" value="FN3_dom"/>
</dbReference>
<dbReference type="RefSeq" id="WP_338395001.1">
    <property type="nucleotide sequence ID" value="NZ_AP025315.1"/>
</dbReference>
<dbReference type="InterPro" id="IPR013783">
    <property type="entry name" value="Ig-like_fold"/>
</dbReference>
<geneLocation type="plasmid" evidence="2 3">
    <name>pFA1</name>
</geneLocation>
<organism evidence="2 3">
    <name type="scientific">Fulvitalea axinellae</name>
    <dbReference type="NCBI Taxonomy" id="1182444"/>
    <lineage>
        <taxon>Bacteria</taxon>
        <taxon>Pseudomonadati</taxon>
        <taxon>Bacteroidota</taxon>
        <taxon>Cytophagia</taxon>
        <taxon>Cytophagales</taxon>
        <taxon>Persicobacteraceae</taxon>
        <taxon>Fulvitalea</taxon>
    </lineage>
</organism>
<sequence length="507" mass="55698">MKRKLFFIMACLGVCLWSCEEDDGPLEINDAFLEVMTEAATQIGSDGMTLKGKIIYIGETDVEKVGFSYWKQGNLSTRKTVEAEYNPSDSTFTADVMELKSFTTYTFEAYAEDGVSKEEGDVLSAKTLVAEGVVAPVVEMVGTDSLSFNSVVLRGKLVSDGQSDQTTFQLMYWEKGFDNKAESVEPAMDEETNIGSYKLMGLRPGKEYKFTVLALNEVGSAFSDTLAFTTNSMVFVDVDAGEGANDGSSWKDAFVSLKEAVEAGGIDAEFWIAEGLYNESEIPLYNGTRFLGGFTGTEEMESQRDPVAHVTAIGRTQEQYDAGKDDKFKILTSQFKHKLEGSEFDGIRFQYSKNDDYGGVLDCRLGSPIFRNCVFYKNRSSKKGGAVHLNKSAAQFHNCTFEENYAHWDGAGIAALGGDTKGVVINECIFLNNKTPWKAGAVLLEHGILIRESSFIGNWGNNGVIYVYKGSCPNFIGEIQNIDNKNKKGDGPVNRFVDNVAADCGLY</sequence>
<dbReference type="Pfam" id="PF13229">
    <property type="entry name" value="Beta_helix"/>
    <property type="match status" value="1"/>
</dbReference>
<evidence type="ECO:0000259" key="1">
    <source>
        <dbReference type="PROSITE" id="PS50853"/>
    </source>
</evidence>
<keyword evidence="2" id="KW-0614">Plasmid</keyword>
<dbReference type="Proteomes" id="UP001348817">
    <property type="component" value="Plasmid pFA1"/>
</dbReference>
<accession>A0AAU9CH63</accession>